<dbReference type="AlphaFoldDB" id="A0A251SD75"/>
<dbReference type="EMBL" id="CM007903">
    <property type="protein sequence ID" value="OTF96809.1"/>
    <property type="molecule type" value="Genomic_DNA"/>
</dbReference>
<feature type="transmembrane region" description="Helical" evidence="1">
    <location>
        <begin position="104"/>
        <end position="124"/>
    </location>
</feature>
<reference evidence="3" key="1">
    <citation type="journal article" date="2017" name="Nature">
        <title>The sunflower genome provides insights into oil metabolism, flowering and Asterid evolution.</title>
        <authorList>
            <person name="Badouin H."/>
            <person name="Gouzy J."/>
            <person name="Grassa C.J."/>
            <person name="Murat F."/>
            <person name="Staton S.E."/>
            <person name="Cottret L."/>
            <person name="Lelandais-Briere C."/>
            <person name="Owens G.L."/>
            <person name="Carrere S."/>
            <person name="Mayjonade B."/>
            <person name="Legrand L."/>
            <person name="Gill N."/>
            <person name="Kane N.C."/>
            <person name="Bowers J.E."/>
            <person name="Hubner S."/>
            <person name="Bellec A."/>
            <person name="Berard A."/>
            <person name="Berges H."/>
            <person name="Blanchet N."/>
            <person name="Boniface M.C."/>
            <person name="Brunel D."/>
            <person name="Catrice O."/>
            <person name="Chaidir N."/>
            <person name="Claudel C."/>
            <person name="Donnadieu C."/>
            <person name="Faraut T."/>
            <person name="Fievet G."/>
            <person name="Helmstetter N."/>
            <person name="King M."/>
            <person name="Knapp S.J."/>
            <person name="Lai Z."/>
            <person name="Le Paslier M.C."/>
            <person name="Lippi Y."/>
            <person name="Lorenzon L."/>
            <person name="Mandel J.R."/>
            <person name="Marage G."/>
            <person name="Marchand G."/>
            <person name="Marquand E."/>
            <person name="Bret-Mestries E."/>
            <person name="Morien E."/>
            <person name="Nambeesan S."/>
            <person name="Nguyen T."/>
            <person name="Pegot-Espagnet P."/>
            <person name="Pouilly N."/>
            <person name="Raftis F."/>
            <person name="Sallet E."/>
            <person name="Schiex T."/>
            <person name="Thomas J."/>
            <person name="Vandecasteele C."/>
            <person name="Vares D."/>
            <person name="Vear F."/>
            <person name="Vautrin S."/>
            <person name="Crespi M."/>
            <person name="Mangin B."/>
            <person name="Burke J.M."/>
            <person name="Salse J."/>
            <person name="Munos S."/>
            <person name="Vincourt P."/>
            <person name="Rieseberg L.H."/>
            <person name="Langlade N.B."/>
        </authorList>
    </citation>
    <scope>NUCLEOTIDE SEQUENCE [LARGE SCALE GENOMIC DNA]</scope>
    <source>
        <strain evidence="3">cv. SF193</strain>
    </source>
</reference>
<protein>
    <recommendedName>
        <fullName evidence="4">Multi antimicrobial extrusion protein</fullName>
    </recommendedName>
</protein>
<evidence type="ECO:0000313" key="3">
    <source>
        <dbReference type="Proteomes" id="UP000215914"/>
    </source>
</evidence>
<sequence length="197" mass="22484">MYLQAQLKNMIVAWLSVFQFAIHILLSLLFVYKLNLGVSGFTFAAFKDLMPLVKLSVSSGVMLCLELWYNVVLVLLAGYMANAEVAISAFSICLNISVWEFMKILGFLGAACCYATGAVFKSTLETFHIKTEQRRSTTEVKSMDAFFRISTNIFFAVLMANKCKQNQSVQSEVTNYGKICYLYFNRTKRRPEYQIWD</sequence>
<dbReference type="Proteomes" id="UP000215914">
    <property type="component" value="Chromosome 14"/>
</dbReference>
<gene>
    <name evidence="2" type="ORF">HannXRQ_Chr14g0427651</name>
</gene>
<evidence type="ECO:0000256" key="1">
    <source>
        <dbReference type="SAM" id="Phobius"/>
    </source>
</evidence>
<evidence type="ECO:0008006" key="4">
    <source>
        <dbReference type="Google" id="ProtNLM"/>
    </source>
</evidence>
<accession>A0A251SD75</accession>
<feature type="transmembrane region" description="Helical" evidence="1">
    <location>
        <begin position="12"/>
        <end position="32"/>
    </location>
</feature>
<feature type="transmembrane region" description="Helical" evidence="1">
    <location>
        <begin position="52"/>
        <end position="69"/>
    </location>
</feature>
<keyword evidence="3" id="KW-1185">Reference proteome</keyword>
<keyword evidence="1" id="KW-0812">Transmembrane</keyword>
<evidence type="ECO:0000313" key="2">
    <source>
        <dbReference type="EMBL" id="OTF96809.1"/>
    </source>
</evidence>
<proteinExistence type="predicted"/>
<dbReference type="InParanoid" id="A0A251SD75"/>
<keyword evidence="1" id="KW-1133">Transmembrane helix</keyword>
<name>A0A251SD75_HELAN</name>
<organism evidence="2 3">
    <name type="scientific">Helianthus annuus</name>
    <name type="common">Common sunflower</name>
    <dbReference type="NCBI Taxonomy" id="4232"/>
    <lineage>
        <taxon>Eukaryota</taxon>
        <taxon>Viridiplantae</taxon>
        <taxon>Streptophyta</taxon>
        <taxon>Embryophyta</taxon>
        <taxon>Tracheophyta</taxon>
        <taxon>Spermatophyta</taxon>
        <taxon>Magnoliopsida</taxon>
        <taxon>eudicotyledons</taxon>
        <taxon>Gunneridae</taxon>
        <taxon>Pentapetalae</taxon>
        <taxon>asterids</taxon>
        <taxon>campanulids</taxon>
        <taxon>Asterales</taxon>
        <taxon>Asteraceae</taxon>
        <taxon>Asteroideae</taxon>
        <taxon>Heliantheae alliance</taxon>
        <taxon>Heliantheae</taxon>
        <taxon>Helianthus</taxon>
    </lineage>
</organism>
<keyword evidence="1" id="KW-0472">Membrane</keyword>
<dbReference type="PANTHER" id="PTHR11206">
    <property type="entry name" value="MULTIDRUG RESISTANCE PROTEIN"/>
    <property type="match status" value="1"/>
</dbReference>
<dbReference type="STRING" id="4232.A0A251SD75"/>